<dbReference type="Pfam" id="PF14258">
    <property type="entry name" value="DUF4350"/>
    <property type="match status" value="1"/>
</dbReference>
<sequence length="407" mass="45305">MTAQRLAWLLAVVGMALGAWWVSVSTEWVEEDSPRPARGEARDNPVYAFEQLLRKLGMTVAHHETLDALPPPGARLVMLSGDWQLMPERAEQLHQWVRRGGHLVLTRDADWKDSALAAWVPVRDFGLKRPEGAKPRPPAVAASGVLLKRAPVVERRIPLASTPPLWEGVERLAVCDWFPEYQTLQARQGHDEAWTLKLVEPTQTTQALRVPLGQGSVTVLNVSGRVFNNPTVLGCGFPPLLAAVVQAEPGATAWIYLHEKREPLLTWLWQQGWIAIAIFGLALAAALWRAAVRFGPRLAPAPRLRRSISEQVRGLGAYLHRSGHEALLVAQQRALNEIATRTLPRYARLPLAERARAIAEATGLPHDELSTALSMRFCTRAQLPQHLQVLEAARRRLHRTPDERPAP</sequence>
<gene>
    <name evidence="3" type="ORF">J2X21_004867</name>
</gene>
<evidence type="ECO:0000256" key="1">
    <source>
        <dbReference type="SAM" id="Phobius"/>
    </source>
</evidence>
<organism evidence="3 4">
    <name type="scientific">Roseateles asaccharophilus</name>
    <dbReference type="NCBI Taxonomy" id="582607"/>
    <lineage>
        <taxon>Bacteria</taxon>
        <taxon>Pseudomonadati</taxon>
        <taxon>Pseudomonadota</taxon>
        <taxon>Betaproteobacteria</taxon>
        <taxon>Burkholderiales</taxon>
        <taxon>Sphaerotilaceae</taxon>
        <taxon>Roseateles</taxon>
    </lineage>
</organism>
<reference evidence="3 4" key="1">
    <citation type="submission" date="2023-07" db="EMBL/GenBank/DDBJ databases">
        <title>Sorghum-associated microbial communities from plants grown in Nebraska, USA.</title>
        <authorList>
            <person name="Schachtman D."/>
        </authorList>
    </citation>
    <scope>NUCLEOTIDE SEQUENCE [LARGE SCALE GENOMIC DNA]</scope>
    <source>
        <strain evidence="3 4">BE316</strain>
    </source>
</reference>
<protein>
    <recommendedName>
        <fullName evidence="2">DUF4350 domain-containing protein</fullName>
    </recommendedName>
</protein>
<keyword evidence="1" id="KW-0812">Transmembrane</keyword>
<keyword evidence="1" id="KW-0472">Membrane</keyword>
<evidence type="ECO:0000259" key="2">
    <source>
        <dbReference type="Pfam" id="PF14258"/>
    </source>
</evidence>
<evidence type="ECO:0000313" key="4">
    <source>
        <dbReference type="Proteomes" id="UP001180825"/>
    </source>
</evidence>
<accession>A0ABU2AEQ9</accession>
<dbReference type="Proteomes" id="UP001180825">
    <property type="component" value="Unassembled WGS sequence"/>
</dbReference>
<proteinExistence type="predicted"/>
<feature type="domain" description="DUF4350" evidence="2">
    <location>
        <begin position="41"/>
        <end position="221"/>
    </location>
</feature>
<evidence type="ECO:0000313" key="3">
    <source>
        <dbReference type="EMBL" id="MDR7335700.1"/>
    </source>
</evidence>
<dbReference type="EMBL" id="JAVDXV010000011">
    <property type="protein sequence ID" value="MDR7335700.1"/>
    <property type="molecule type" value="Genomic_DNA"/>
</dbReference>
<name>A0ABU2AEQ9_9BURK</name>
<keyword evidence="4" id="KW-1185">Reference proteome</keyword>
<dbReference type="SUPFAM" id="SSF52317">
    <property type="entry name" value="Class I glutamine amidotransferase-like"/>
    <property type="match status" value="1"/>
</dbReference>
<comment type="caution">
    <text evidence="3">The sequence shown here is derived from an EMBL/GenBank/DDBJ whole genome shotgun (WGS) entry which is preliminary data.</text>
</comment>
<keyword evidence="1" id="KW-1133">Transmembrane helix</keyword>
<dbReference type="Gene3D" id="3.40.50.880">
    <property type="match status" value="1"/>
</dbReference>
<dbReference type="InterPro" id="IPR025646">
    <property type="entry name" value="DUF4350"/>
</dbReference>
<dbReference type="RefSeq" id="WP_310332704.1">
    <property type="nucleotide sequence ID" value="NZ_JAVDXV010000011.1"/>
</dbReference>
<dbReference type="InterPro" id="IPR029062">
    <property type="entry name" value="Class_I_gatase-like"/>
</dbReference>
<feature type="transmembrane region" description="Helical" evidence="1">
    <location>
        <begin position="267"/>
        <end position="288"/>
    </location>
</feature>